<comment type="catalytic activity">
    <reaction evidence="6">
        <text>Release of an N-terminal pyroglutamyl group from a polypeptide, the second amino acid generally not being Pro.</text>
        <dbReference type="EC" id="3.4.19.3"/>
    </reaction>
</comment>
<dbReference type="Pfam" id="PF01470">
    <property type="entry name" value="Peptidase_C15"/>
    <property type="match status" value="1"/>
</dbReference>
<dbReference type="InterPro" id="IPR033694">
    <property type="entry name" value="PGPEP1_Cys_AS"/>
</dbReference>
<evidence type="ECO:0000256" key="5">
    <source>
        <dbReference type="ARBA" id="ARBA00022807"/>
    </source>
</evidence>
<accession>A0A172T4K6</accession>
<dbReference type="AlphaFoldDB" id="A0A172T4K6"/>
<dbReference type="PANTHER" id="PTHR23402:SF1">
    <property type="entry name" value="PYROGLUTAMYL-PEPTIDASE I"/>
    <property type="match status" value="1"/>
</dbReference>
<dbReference type="PRINTS" id="PR00706">
    <property type="entry name" value="PYROGLUPTASE"/>
</dbReference>
<dbReference type="EC" id="3.4.19.3" evidence="6"/>
<keyword evidence="5" id="KW-0788">Thiol protease</keyword>
<evidence type="ECO:0000256" key="4">
    <source>
        <dbReference type="ARBA" id="ARBA00022801"/>
    </source>
</evidence>
<dbReference type="PIRSF" id="PIRSF015592">
    <property type="entry name" value="Prld-crbxl_pptds"/>
    <property type="match status" value="1"/>
</dbReference>
<dbReference type="SUPFAM" id="SSF53182">
    <property type="entry name" value="Pyrrolidone carboxyl peptidase (pyroglutamate aminopeptidase)"/>
    <property type="match status" value="1"/>
</dbReference>
<evidence type="ECO:0000256" key="6">
    <source>
        <dbReference type="PROSITE-ProRule" id="PRU10077"/>
    </source>
</evidence>
<sequence length="214" mass="24704">MDSENRKVTVLLTGFEPFGGEKVNPSMQIVKRLSKKHFQNIHIETLILPVSYEKSTKVLEEYYKNHYVDFVLHLGQAGGTSAIRIERVAINLLDSRHPDNDGQIKRETPILENGPDGYMTRINVREIANFLNAKKIPAFVSYTAGQYICNEVYYYSLHYSRTFGIPKYVLFIHLPFLPEQVAIKEGKKENLPSMSLELQTRAIRLLLENLERFI</sequence>
<name>A0A172T4K6_FERPE</name>
<evidence type="ECO:0000256" key="2">
    <source>
        <dbReference type="ARBA" id="ARBA00022490"/>
    </source>
</evidence>
<dbReference type="Gene3D" id="3.40.630.20">
    <property type="entry name" value="Peptidase C15, pyroglutamyl peptidase I-like"/>
    <property type="match status" value="1"/>
</dbReference>
<evidence type="ECO:0000256" key="1">
    <source>
        <dbReference type="ARBA" id="ARBA00006641"/>
    </source>
</evidence>
<dbReference type="CDD" id="cd00501">
    <property type="entry name" value="Peptidase_C15"/>
    <property type="match status" value="1"/>
</dbReference>
<dbReference type="PROSITE" id="PS01334">
    <property type="entry name" value="PYRASE_CYS"/>
    <property type="match status" value="1"/>
</dbReference>
<evidence type="ECO:0000313" key="7">
    <source>
        <dbReference type="EMBL" id="ANE41965.1"/>
    </source>
</evidence>
<dbReference type="InterPro" id="IPR016125">
    <property type="entry name" value="Peptidase_C15-like"/>
</dbReference>
<dbReference type="KEGG" id="fng:JM64_08455"/>
<keyword evidence="2" id="KW-0963">Cytoplasm</keyword>
<dbReference type="GO" id="GO:0006508">
    <property type="term" value="P:proteolysis"/>
    <property type="evidence" value="ECO:0007669"/>
    <property type="project" value="UniProtKB-KW"/>
</dbReference>
<gene>
    <name evidence="7" type="ORF">JM64_08455</name>
</gene>
<evidence type="ECO:0000256" key="3">
    <source>
        <dbReference type="ARBA" id="ARBA00022670"/>
    </source>
</evidence>
<proteinExistence type="inferred from homology"/>
<dbReference type="GO" id="GO:0005829">
    <property type="term" value="C:cytosol"/>
    <property type="evidence" value="ECO:0007669"/>
    <property type="project" value="InterPro"/>
</dbReference>
<dbReference type="PANTHER" id="PTHR23402">
    <property type="entry name" value="PROTEASE FAMILY C15 PYROGLUTAMYL-PEPTIDASE I-RELATED"/>
    <property type="match status" value="1"/>
</dbReference>
<dbReference type="EMBL" id="CP011393">
    <property type="protein sequence ID" value="ANE41965.1"/>
    <property type="molecule type" value="Genomic_DNA"/>
</dbReference>
<organism evidence="7 8">
    <name type="scientific">Fervidobacterium pennivorans</name>
    <dbReference type="NCBI Taxonomy" id="93466"/>
    <lineage>
        <taxon>Bacteria</taxon>
        <taxon>Thermotogati</taxon>
        <taxon>Thermotogota</taxon>
        <taxon>Thermotogae</taxon>
        <taxon>Thermotogales</taxon>
        <taxon>Fervidobacteriaceae</taxon>
        <taxon>Fervidobacterium</taxon>
    </lineage>
</organism>
<dbReference type="InterPro" id="IPR000816">
    <property type="entry name" value="Peptidase_C15"/>
</dbReference>
<dbReference type="GO" id="GO:0016920">
    <property type="term" value="F:pyroglutamyl-peptidase activity"/>
    <property type="evidence" value="ECO:0007669"/>
    <property type="project" value="UniProtKB-EC"/>
</dbReference>
<reference evidence="7 8" key="1">
    <citation type="submission" date="2014-08" db="EMBL/GenBank/DDBJ databases">
        <title>Fervidobacterium pennivorans DYC genome.</title>
        <authorList>
            <person name="Wushke S."/>
        </authorList>
    </citation>
    <scope>NUCLEOTIDE SEQUENCE [LARGE SCALE GENOMIC DNA]</scope>
    <source>
        <strain evidence="7 8">DYC</strain>
    </source>
</reference>
<feature type="active site" evidence="6">
    <location>
        <position position="149"/>
    </location>
</feature>
<dbReference type="Proteomes" id="UP000077096">
    <property type="component" value="Chromosome"/>
</dbReference>
<dbReference type="PATRIC" id="fig|93466.3.peg.1780"/>
<protein>
    <recommendedName>
        <fullName evidence="6">Pyroglutamyl-peptidase I</fullName>
        <ecNumber evidence="6">3.4.19.3</ecNumber>
    </recommendedName>
</protein>
<keyword evidence="4" id="KW-0378">Hydrolase</keyword>
<evidence type="ECO:0000313" key="8">
    <source>
        <dbReference type="Proteomes" id="UP000077096"/>
    </source>
</evidence>
<keyword evidence="3" id="KW-0645">Protease</keyword>
<comment type="similarity">
    <text evidence="1">Belongs to the peptidase C15 family.</text>
</comment>
<dbReference type="OrthoDB" id="9779738at2"/>
<dbReference type="InterPro" id="IPR036440">
    <property type="entry name" value="Peptidase_C15-like_sf"/>
</dbReference>